<dbReference type="EMBL" id="JACHMH010000001">
    <property type="protein sequence ID" value="MBB4677044.1"/>
    <property type="molecule type" value="Genomic_DNA"/>
</dbReference>
<proteinExistence type="predicted"/>
<keyword evidence="2" id="KW-1185">Reference proteome</keyword>
<accession>A0A7W7CCJ9</accession>
<evidence type="ECO:0000313" key="2">
    <source>
        <dbReference type="Proteomes" id="UP000533598"/>
    </source>
</evidence>
<gene>
    <name evidence="1" type="ORF">HNR67_003162</name>
</gene>
<dbReference type="AlphaFoldDB" id="A0A7W7CCJ9"/>
<sequence>MLDDLSPVPLLVSRQVTERIAASAQVAELFFATENRRVREFYRRTGDPALCLRFGESVTGYAAGLPVRGCAGVGVLHLFLAEMALAIGSGAADVCRAEGHLGRARRQFEACALPAVVASGLINWHWLMSVCAKARGDLSGYTELLGQARRDRSIARLAEPADYIPVIRQQVMLSQDHRLHLQLLAGAADYRMERPLDYFRTVKRVLEFLTNTGHVTAAGELAGEFVRAFAAVRPASTLISRISFLKNLAQLRCLHGDVPAARRLIRLATQAAEGAGLAGQRRQLGALAVAVEQADVRGALLTFRV</sequence>
<dbReference type="Proteomes" id="UP000533598">
    <property type="component" value="Unassembled WGS sequence"/>
</dbReference>
<dbReference type="RefSeq" id="WP_185002911.1">
    <property type="nucleotide sequence ID" value="NZ_BAAAUI010000002.1"/>
</dbReference>
<organism evidence="1 2">
    <name type="scientific">Crossiella cryophila</name>
    <dbReference type="NCBI Taxonomy" id="43355"/>
    <lineage>
        <taxon>Bacteria</taxon>
        <taxon>Bacillati</taxon>
        <taxon>Actinomycetota</taxon>
        <taxon>Actinomycetes</taxon>
        <taxon>Pseudonocardiales</taxon>
        <taxon>Pseudonocardiaceae</taxon>
        <taxon>Crossiella</taxon>
    </lineage>
</organism>
<name>A0A7W7CCJ9_9PSEU</name>
<comment type="caution">
    <text evidence="1">The sequence shown here is derived from an EMBL/GenBank/DDBJ whole genome shotgun (WGS) entry which is preliminary data.</text>
</comment>
<protein>
    <submittedName>
        <fullName evidence="1">Uncharacterized protein</fullName>
    </submittedName>
</protein>
<reference evidence="1 2" key="1">
    <citation type="submission" date="2020-08" db="EMBL/GenBank/DDBJ databases">
        <title>Sequencing the genomes of 1000 actinobacteria strains.</title>
        <authorList>
            <person name="Klenk H.-P."/>
        </authorList>
    </citation>
    <scope>NUCLEOTIDE SEQUENCE [LARGE SCALE GENOMIC DNA]</scope>
    <source>
        <strain evidence="1 2">DSM 44230</strain>
    </source>
</reference>
<evidence type="ECO:0000313" key="1">
    <source>
        <dbReference type="EMBL" id="MBB4677044.1"/>
    </source>
</evidence>